<reference evidence="2 3" key="1">
    <citation type="submission" date="2018-06" db="EMBL/GenBank/DDBJ databases">
        <authorList>
            <consortium name="Pathogen Informatics"/>
            <person name="Doyle S."/>
        </authorList>
    </citation>
    <scope>NUCLEOTIDE SEQUENCE [LARGE SCALE GENOMIC DNA]</scope>
    <source>
        <strain evidence="2 3">NCTC5050</strain>
    </source>
</reference>
<evidence type="ECO:0000313" key="3">
    <source>
        <dbReference type="Proteomes" id="UP000255382"/>
    </source>
</evidence>
<keyword evidence="3" id="KW-1185">Reference proteome</keyword>
<name>A0A378AUE3_KLEPO</name>
<feature type="domain" description="DUF927" evidence="1">
    <location>
        <begin position="2"/>
        <end position="60"/>
    </location>
</feature>
<protein>
    <submittedName>
        <fullName evidence="2">DNA primase</fullName>
    </submittedName>
</protein>
<dbReference type="Proteomes" id="UP000255382">
    <property type="component" value="Unassembled WGS sequence"/>
</dbReference>
<evidence type="ECO:0000313" key="2">
    <source>
        <dbReference type="EMBL" id="STV21893.1"/>
    </source>
</evidence>
<organism evidence="2 3">
    <name type="scientific">Klebsiella pneumoniae subsp. ozaenae</name>
    <dbReference type="NCBI Taxonomy" id="574"/>
    <lineage>
        <taxon>Bacteria</taxon>
        <taxon>Pseudomonadati</taxon>
        <taxon>Pseudomonadota</taxon>
        <taxon>Gammaproteobacteria</taxon>
        <taxon>Enterobacterales</taxon>
        <taxon>Enterobacteriaceae</taxon>
        <taxon>Klebsiella/Raoultella group</taxon>
        <taxon>Klebsiella</taxon>
        <taxon>Klebsiella pneumoniae complex</taxon>
    </lineage>
</organism>
<accession>A0A378AUE3</accession>
<evidence type="ECO:0000259" key="1">
    <source>
        <dbReference type="Pfam" id="PF06048"/>
    </source>
</evidence>
<dbReference type="EMBL" id="UGLZ01000005">
    <property type="protein sequence ID" value="STV21893.1"/>
    <property type="molecule type" value="Genomic_DNA"/>
</dbReference>
<dbReference type="Pfam" id="PF06048">
    <property type="entry name" value="DUF927"/>
    <property type="match status" value="1"/>
</dbReference>
<proteinExistence type="predicted"/>
<dbReference type="InterPro" id="IPR009270">
    <property type="entry name" value="DUF927"/>
</dbReference>
<dbReference type="AlphaFoldDB" id="A0A378AUE3"/>
<gene>
    <name evidence="2" type="ORF">NCTC5050_03193</name>
</gene>
<sequence length="76" mass="8411">MTWYGTALGMVNEAAAHNDGFMSLDEISQGTRRRDVAESAYALFNGVGKLQGRRDGGNRELPAIYNGSAQHWRNRP</sequence>